<dbReference type="Proteomes" id="UP000542342">
    <property type="component" value="Unassembled WGS sequence"/>
</dbReference>
<comment type="caution">
    <text evidence="2">The sequence shown here is derived from an EMBL/GenBank/DDBJ whole genome shotgun (WGS) entry which is preliminary data.</text>
</comment>
<dbReference type="EMBL" id="JACEFB010000003">
    <property type="protein sequence ID" value="MBA2225975.1"/>
    <property type="molecule type" value="Genomic_DNA"/>
</dbReference>
<dbReference type="RefSeq" id="WP_194537396.1">
    <property type="nucleotide sequence ID" value="NZ_JACEFB010000003.1"/>
</dbReference>
<protein>
    <submittedName>
        <fullName evidence="2">Uncharacterized protein</fullName>
    </submittedName>
</protein>
<evidence type="ECO:0000313" key="3">
    <source>
        <dbReference type="Proteomes" id="UP000542342"/>
    </source>
</evidence>
<feature type="region of interest" description="Disordered" evidence="1">
    <location>
        <begin position="131"/>
        <end position="210"/>
    </location>
</feature>
<evidence type="ECO:0000256" key="1">
    <source>
        <dbReference type="SAM" id="MobiDB-lite"/>
    </source>
</evidence>
<proteinExistence type="predicted"/>
<sequence>MRLLLPLLATGCNIAHEAIRNFHHEPRLLGTQWIITQRLQQQAREAWKSIRGEFPDCAPEFREGFLDGYVDYLDRGGPAHLPAVPPSKYTRHPRYFTPEGHARLQQYFLGFQLGQQQAIASGQRRYLTVPVLLPSPPPEPPPFRLAQPSASSNTPPPSNDSLPPEQPSSSEGSAASRDSPPSLPPSREETGFPLPRPTPVELLPRPGGRP</sequence>
<name>A0A7V8VDF2_9BACT</name>
<organism evidence="2 3">
    <name type="scientific">Thermogemmata fonticola</name>
    <dbReference type="NCBI Taxonomy" id="2755323"/>
    <lineage>
        <taxon>Bacteria</taxon>
        <taxon>Pseudomonadati</taxon>
        <taxon>Planctomycetota</taxon>
        <taxon>Planctomycetia</taxon>
        <taxon>Gemmatales</taxon>
        <taxon>Gemmataceae</taxon>
        <taxon>Thermogemmata</taxon>
    </lineage>
</organism>
<dbReference type="AlphaFoldDB" id="A0A7V8VDF2"/>
<gene>
    <name evidence="2" type="ORF">H0921_07355</name>
</gene>
<evidence type="ECO:0000313" key="2">
    <source>
        <dbReference type="EMBL" id="MBA2225975.1"/>
    </source>
</evidence>
<feature type="compositionally biased region" description="Low complexity" evidence="1">
    <location>
        <begin position="144"/>
        <end position="180"/>
    </location>
</feature>
<accession>A0A7V8VDF2</accession>
<feature type="compositionally biased region" description="Pro residues" evidence="1">
    <location>
        <begin position="133"/>
        <end position="143"/>
    </location>
</feature>
<keyword evidence="3" id="KW-1185">Reference proteome</keyword>
<reference evidence="2 3" key="1">
    <citation type="submission" date="2020-07" db="EMBL/GenBank/DDBJ databases">
        <title>Thermogemmata thermophila gen. nov., sp. nov., a novel moderate thermophilic planctomycete from a Kamchatka hot spring.</title>
        <authorList>
            <person name="Elcheninov A.G."/>
            <person name="Podosokorskaya O.A."/>
            <person name="Kovaleva O.L."/>
            <person name="Novikov A."/>
            <person name="Bonch-Osmolovskaya E.A."/>
            <person name="Toshchakov S.V."/>
            <person name="Kublanov I.V."/>
        </authorList>
    </citation>
    <scope>NUCLEOTIDE SEQUENCE [LARGE SCALE GENOMIC DNA]</scope>
    <source>
        <strain evidence="2 3">2918</strain>
    </source>
</reference>